<accession>A0A506V9F5</accession>
<dbReference type="GO" id="GO:0000976">
    <property type="term" value="F:transcription cis-regulatory region binding"/>
    <property type="evidence" value="ECO:0007669"/>
    <property type="project" value="TreeGrafter"/>
</dbReference>
<dbReference type="Gene3D" id="1.10.260.40">
    <property type="entry name" value="lambda repressor-like DNA-binding domains"/>
    <property type="match status" value="1"/>
</dbReference>
<evidence type="ECO:0000313" key="6">
    <source>
        <dbReference type="Proteomes" id="UP000319523"/>
    </source>
</evidence>
<protein>
    <submittedName>
        <fullName evidence="5">LacI family transcriptional regulator</fullName>
    </submittedName>
</protein>
<keyword evidence="2" id="KW-0238">DNA-binding</keyword>
<dbReference type="AlphaFoldDB" id="A0A506V9F5"/>
<dbReference type="EMBL" id="VHQI01000006">
    <property type="protein sequence ID" value="TPW42122.1"/>
    <property type="molecule type" value="Genomic_DNA"/>
</dbReference>
<evidence type="ECO:0000256" key="2">
    <source>
        <dbReference type="ARBA" id="ARBA00023125"/>
    </source>
</evidence>
<evidence type="ECO:0000259" key="4">
    <source>
        <dbReference type="PROSITE" id="PS50932"/>
    </source>
</evidence>
<dbReference type="GO" id="GO:0003700">
    <property type="term" value="F:DNA-binding transcription factor activity"/>
    <property type="evidence" value="ECO:0007669"/>
    <property type="project" value="TreeGrafter"/>
</dbReference>
<organism evidence="5 6">
    <name type="scientific">Mixta tenebrionis</name>
    <dbReference type="NCBI Taxonomy" id="2562439"/>
    <lineage>
        <taxon>Bacteria</taxon>
        <taxon>Pseudomonadati</taxon>
        <taxon>Pseudomonadota</taxon>
        <taxon>Gammaproteobacteria</taxon>
        <taxon>Enterobacterales</taxon>
        <taxon>Erwiniaceae</taxon>
        <taxon>Mixta</taxon>
    </lineage>
</organism>
<name>A0A506V9F5_9GAMM</name>
<keyword evidence="6" id="KW-1185">Reference proteome</keyword>
<gene>
    <name evidence="5" type="ORF">FKM52_12270</name>
</gene>
<proteinExistence type="predicted"/>
<keyword evidence="1" id="KW-0805">Transcription regulation</keyword>
<evidence type="ECO:0000256" key="1">
    <source>
        <dbReference type="ARBA" id="ARBA00023015"/>
    </source>
</evidence>
<dbReference type="RefSeq" id="WP_141176464.1">
    <property type="nucleotide sequence ID" value="NZ_JBHUFX010000002.1"/>
</dbReference>
<dbReference type="PROSITE" id="PS50932">
    <property type="entry name" value="HTH_LACI_2"/>
    <property type="match status" value="1"/>
</dbReference>
<feature type="domain" description="HTH lacI-type" evidence="4">
    <location>
        <begin position="1"/>
        <end position="55"/>
    </location>
</feature>
<dbReference type="InterPro" id="IPR000843">
    <property type="entry name" value="HTH_LacI"/>
</dbReference>
<reference evidence="5 6" key="1">
    <citation type="submission" date="2019-06" db="EMBL/GenBank/DDBJ databases">
        <authorList>
            <person name="Yang Y."/>
        </authorList>
    </citation>
    <scope>NUCLEOTIDE SEQUENCE [LARGE SCALE GENOMIC DNA]</scope>
    <source>
        <strain evidence="5 6">BIT-26</strain>
    </source>
</reference>
<dbReference type="OrthoDB" id="9798934at2"/>
<dbReference type="InterPro" id="IPR028082">
    <property type="entry name" value="Peripla_BP_I"/>
</dbReference>
<dbReference type="Gene3D" id="3.40.50.2300">
    <property type="match status" value="2"/>
</dbReference>
<dbReference type="SUPFAM" id="SSF53822">
    <property type="entry name" value="Periplasmic binding protein-like I"/>
    <property type="match status" value="1"/>
</dbReference>
<sequence length="331" mass="36230">MSIEKVARLAGVSTATVSRVLNGYAGVRPATRERVLAAIAASQYQPNLLARQLRTAQSRMLLVLVSSIINPFCSRVVRGIEAEAEAHGYHILLCNSDSQPQRESAYLALLSGKIVDGVITMDAITNLPGLRQMIGDSPWVQCAEGDPDAEASSVTIDNQQAAHEAVAHLAQQRRRRIAMINGDPRYLYAQQREVGYRAALKVHHLSWSGVEYASDVECEAGYAAMARLLDRADPPDAIFAVSDVLAVGAIHCIRQRRLRVPQDIAVLGFDGLPWSAMLSPPLSTLEQPMQQLGVRSVQLLLQRIRDPRAPHIHEQLSCRLVARASSQLVPD</sequence>
<dbReference type="InterPro" id="IPR010982">
    <property type="entry name" value="Lambda_DNA-bd_dom_sf"/>
</dbReference>
<dbReference type="InterPro" id="IPR046335">
    <property type="entry name" value="LacI/GalR-like_sensor"/>
</dbReference>
<evidence type="ECO:0000313" key="5">
    <source>
        <dbReference type="EMBL" id="TPW42122.1"/>
    </source>
</evidence>
<comment type="caution">
    <text evidence="5">The sequence shown here is derived from an EMBL/GenBank/DDBJ whole genome shotgun (WGS) entry which is preliminary data.</text>
</comment>
<dbReference type="PANTHER" id="PTHR30146">
    <property type="entry name" value="LACI-RELATED TRANSCRIPTIONAL REPRESSOR"/>
    <property type="match status" value="1"/>
</dbReference>
<keyword evidence="3" id="KW-0804">Transcription</keyword>
<dbReference type="PANTHER" id="PTHR30146:SF109">
    <property type="entry name" value="HTH-TYPE TRANSCRIPTIONAL REGULATOR GALS"/>
    <property type="match status" value="1"/>
</dbReference>
<dbReference type="Pfam" id="PF13377">
    <property type="entry name" value="Peripla_BP_3"/>
    <property type="match status" value="1"/>
</dbReference>
<dbReference type="CDD" id="cd06284">
    <property type="entry name" value="PBP1_LacI-like"/>
    <property type="match status" value="1"/>
</dbReference>
<dbReference type="CDD" id="cd01392">
    <property type="entry name" value="HTH_LacI"/>
    <property type="match status" value="1"/>
</dbReference>
<evidence type="ECO:0000256" key="3">
    <source>
        <dbReference type="ARBA" id="ARBA00023163"/>
    </source>
</evidence>
<dbReference type="SMART" id="SM00354">
    <property type="entry name" value="HTH_LACI"/>
    <property type="match status" value="1"/>
</dbReference>
<dbReference type="SUPFAM" id="SSF47413">
    <property type="entry name" value="lambda repressor-like DNA-binding domains"/>
    <property type="match status" value="1"/>
</dbReference>
<dbReference type="Proteomes" id="UP000319523">
    <property type="component" value="Unassembled WGS sequence"/>
</dbReference>
<dbReference type="PRINTS" id="PR00036">
    <property type="entry name" value="HTHLACI"/>
</dbReference>
<dbReference type="Pfam" id="PF00356">
    <property type="entry name" value="LacI"/>
    <property type="match status" value="1"/>
</dbReference>